<protein>
    <submittedName>
        <fullName evidence="1">11829_t:CDS:1</fullName>
    </submittedName>
</protein>
<accession>A0ACA9K6Z0</accession>
<evidence type="ECO:0000313" key="1">
    <source>
        <dbReference type="EMBL" id="CAG8456209.1"/>
    </source>
</evidence>
<organism evidence="1 2">
    <name type="scientific">Acaulospora colombiana</name>
    <dbReference type="NCBI Taxonomy" id="27376"/>
    <lineage>
        <taxon>Eukaryota</taxon>
        <taxon>Fungi</taxon>
        <taxon>Fungi incertae sedis</taxon>
        <taxon>Mucoromycota</taxon>
        <taxon>Glomeromycotina</taxon>
        <taxon>Glomeromycetes</taxon>
        <taxon>Diversisporales</taxon>
        <taxon>Acaulosporaceae</taxon>
        <taxon>Acaulospora</taxon>
    </lineage>
</organism>
<dbReference type="Proteomes" id="UP000789525">
    <property type="component" value="Unassembled WGS sequence"/>
</dbReference>
<evidence type="ECO:0000313" key="2">
    <source>
        <dbReference type="Proteomes" id="UP000789525"/>
    </source>
</evidence>
<gene>
    <name evidence="1" type="ORF">ACOLOM_LOCUS971</name>
</gene>
<keyword evidence="2" id="KW-1185">Reference proteome</keyword>
<proteinExistence type="predicted"/>
<reference evidence="1" key="1">
    <citation type="submission" date="2021-06" db="EMBL/GenBank/DDBJ databases">
        <authorList>
            <person name="Kallberg Y."/>
            <person name="Tangrot J."/>
            <person name="Rosling A."/>
        </authorList>
    </citation>
    <scope>NUCLEOTIDE SEQUENCE</scope>
    <source>
        <strain evidence="1">CL356</strain>
    </source>
</reference>
<sequence length="1139" mass="126056">MKAKIIRGEYEMEESLSGEAQDLIRSILRLEPTERLTLKQILQHPWFTIKDEEEDDDDDWDTTDEVVDSESPSSVEENNVGGSGDTTSHLEYLERQRREIFLTTNQQGGQSHQSTSNTENGMTTAAPSAFELRLRGMTSASTNTVPPNVWGPSTSRSSRRSSVDSKAFNEKIFFTTPEEKELLEKLDDLGFDIQAIKHSVLEGKVDSSCGLWWLQLTKLREKRRIEGTQSSITMVDVAVGTSDDEVELVDDIDEELDDAESPEENNGLPRSSHEGEGTKVKDNIEILEEIMPPTPPPKTYHSAPASRERRKSLILSFPEAVEPVLTTITATASPPLSPKKYSSFTSPLSSRSKGGIFSALKGWWVGANHHKDSGSYKKNILGWAESRVVAPTDVARTRSRINRRSGSKTPPNYDANLQRSSSVSRGSIKDRKKKNRNSLQGSKGRRHNIPPLIIPPVTPSIVLSQNSPTSMLPIPGTPPAVRSKTMFTINRRNPFAYPGSSWGRKQVKRRSTGGSSINQFVENFNSTNESGSSENNNNNKCKKDTFEKSTITDIRADAKNTEMLESAKEKIVPPKDDGSSSLKISEESLAPSDDGEESDVFVDAANNNDETTPSTVRGSNDQLLRSRSTDTLLSEAKGKNPGTNASPIERPQLQSVLNFMSTPPDSPKMSQSPFPSTHPVPSKSSQLRQLQHNRTHSSPSVLRNVGKGISDNSNDTENIGINIPNRMKGREITGSELRRDSSPSPPNVSVLNGAQRLFVQNNAMNSRRSLQNGLPRKSMMSMVGNDINVNNVNANEKISEERSQRLDLLHDYGSDNEINKGSGESFEDVERPWKYKIVALLCALSLAVGSHYAAHTLGALKAVIKEELGITNAQYGIVQSSVSLVNTILPILGGVFIDTFGTMTGSILATSLIALGNVLVALSTTLVSFSVMVFASFLCIISLAINIIYVFIMRVINEKLCEREMMKLKQKRSFNPRTLLFLPAIYWIVVLLEFALGPVSLLSSIPLLLPLSYVGTGLGIVKSVSNVGATLYDILVGILQDEDHGRYTLVMRLYLITSLVAMLISIWLSMVTRKWYDGVLDMKDDERKYYFEEKKRNEDDVESRMQQKRRAEPGLILVSSNPRSSYNRSSFAFVGWVLA</sequence>
<comment type="caution">
    <text evidence="1">The sequence shown here is derived from an EMBL/GenBank/DDBJ whole genome shotgun (WGS) entry which is preliminary data.</text>
</comment>
<dbReference type="EMBL" id="CAJVPT010001074">
    <property type="protein sequence ID" value="CAG8456209.1"/>
    <property type="molecule type" value="Genomic_DNA"/>
</dbReference>
<name>A0ACA9K6Z0_9GLOM</name>